<reference evidence="2 3" key="1">
    <citation type="submission" date="2023-01" db="EMBL/GenBank/DDBJ databases">
        <authorList>
            <person name="Kreplak J."/>
        </authorList>
    </citation>
    <scope>NUCLEOTIDE SEQUENCE [LARGE SCALE GENOMIC DNA]</scope>
</reference>
<dbReference type="InterPro" id="IPR001810">
    <property type="entry name" value="F-box_dom"/>
</dbReference>
<dbReference type="PANTHER" id="PTHR38926:SF2">
    <property type="entry name" value="F-BOX_LRR-REPEAT PROTEIN 21-RELATED"/>
    <property type="match status" value="1"/>
</dbReference>
<dbReference type="Pfam" id="PF12937">
    <property type="entry name" value="F-box-like"/>
    <property type="match status" value="1"/>
</dbReference>
<dbReference type="Gene3D" id="1.20.1280.50">
    <property type="match status" value="1"/>
</dbReference>
<dbReference type="EMBL" id="OX451737">
    <property type="protein sequence ID" value="CAI8597203.1"/>
    <property type="molecule type" value="Genomic_DNA"/>
</dbReference>
<evidence type="ECO:0000259" key="1">
    <source>
        <dbReference type="PROSITE" id="PS50181"/>
    </source>
</evidence>
<evidence type="ECO:0000313" key="2">
    <source>
        <dbReference type="EMBL" id="CAI8597203.1"/>
    </source>
</evidence>
<keyword evidence="3" id="KW-1185">Reference proteome</keyword>
<dbReference type="InterPro" id="IPR006553">
    <property type="entry name" value="Leu-rich_rpt_Cys-con_subtyp"/>
</dbReference>
<organism evidence="2 3">
    <name type="scientific">Vicia faba</name>
    <name type="common">Broad bean</name>
    <name type="synonym">Faba vulgaris</name>
    <dbReference type="NCBI Taxonomy" id="3906"/>
    <lineage>
        <taxon>Eukaryota</taxon>
        <taxon>Viridiplantae</taxon>
        <taxon>Streptophyta</taxon>
        <taxon>Embryophyta</taxon>
        <taxon>Tracheophyta</taxon>
        <taxon>Spermatophyta</taxon>
        <taxon>Magnoliopsida</taxon>
        <taxon>eudicotyledons</taxon>
        <taxon>Gunneridae</taxon>
        <taxon>Pentapetalae</taxon>
        <taxon>rosids</taxon>
        <taxon>fabids</taxon>
        <taxon>Fabales</taxon>
        <taxon>Fabaceae</taxon>
        <taxon>Papilionoideae</taxon>
        <taxon>50 kb inversion clade</taxon>
        <taxon>NPAAA clade</taxon>
        <taxon>Hologalegina</taxon>
        <taxon>IRL clade</taxon>
        <taxon>Fabeae</taxon>
        <taxon>Vicia</taxon>
    </lineage>
</organism>
<gene>
    <name evidence="2" type="ORF">VFH_II070600</name>
</gene>
<name>A0AAV0ZI29_VICFA</name>
<dbReference type="Proteomes" id="UP001157006">
    <property type="component" value="Chromosome 2"/>
</dbReference>
<dbReference type="PROSITE" id="PS50181">
    <property type="entry name" value="FBOX"/>
    <property type="match status" value="1"/>
</dbReference>
<dbReference type="PANTHER" id="PTHR38926">
    <property type="entry name" value="F-BOX DOMAIN CONTAINING PROTEIN, EXPRESSED"/>
    <property type="match status" value="1"/>
</dbReference>
<dbReference type="InterPro" id="IPR032675">
    <property type="entry name" value="LRR_dom_sf"/>
</dbReference>
<feature type="domain" description="F-box" evidence="1">
    <location>
        <begin position="19"/>
        <end position="66"/>
    </location>
</feature>
<dbReference type="SUPFAM" id="SSF52047">
    <property type="entry name" value="RNI-like"/>
    <property type="match status" value="1"/>
</dbReference>
<accession>A0AAV0ZI29</accession>
<dbReference type="SMART" id="SM00367">
    <property type="entry name" value="LRR_CC"/>
    <property type="match status" value="4"/>
</dbReference>
<dbReference type="Gene3D" id="3.80.10.10">
    <property type="entry name" value="Ribonuclease Inhibitor"/>
    <property type="match status" value="1"/>
</dbReference>
<dbReference type="CDD" id="cd22164">
    <property type="entry name" value="F-box_AtSKIP19-like"/>
    <property type="match status" value="1"/>
</dbReference>
<proteinExistence type="predicted"/>
<sequence>MASCSIPANKAKHESTTTNPNWLELPKDITSNILQKLCPVEILISARNVCPYWWNICKDPLMWRTIRMTDIHMLRYNSSNLSNICRYAVDKSCGGLEHIYIKFFGNDDLLQYVADRASKLRRLGIEECHRLLSNKGLIKAVKKFPLLEELHISKCHLLDKVSFDIIGQCCPLLKSLSLFGYFKCDRQAFEIAEWMPRLRHLKILNNNNLTNDGLFALLNGCTLLESLDLRGCFYLELTESIKQRCNMQINDFLLPLDSMDEDYYTFSDPDLLLTRLRWRSNIEN</sequence>
<dbReference type="AlphaFoldDB" id="A0AAV0ZI29"/>
<evidence type="ECO:0000313" key="3">
    <source>
        <dbReference type="Proteomes" id="UP001157006"/>
    </source>
</evidence>
<protein>
    <recommendedName>
        <fullName evidence="1">F-box domain-containing protein</fullName>
    </recommendedName>
</protein>